<organism evidence="1 2">
    <name type="scientific">Bathycoccus prasinos</name>
    <dbReference type="NCBI Taxonomy" id="41875"/>
    <lineage>
        <taxon>Eukaryota</taxon>
        <taxon>Viridiplantae</taxon>
        <taxon>Chlorophyta</taxon>
        <taxon>Mamiellophyceae</taxon>
        <taxon>Mamiellales</taxon>
        <taxon>Bathycoccaceae</taxon>
        <taxon>Bathycoccus</taxon>
    </lineage>
</organism>
<sequence length="262" mass="29956">MTSESDKEEQQEHVIVAQYQDLLAKLSPDEAFFEMANSPIVSFRIDSSSTVSDEVIRVEQKQELENSCGGIVWESAFALAEYLRKRVLKNQKQKTVIRDCIDIGAGTGFLGIWVHKTIPNMERTVLTDTIECFDLMQRNVERNFSNDNDDSSSKTIDVKPLDWTSKKDLDALATTGRGKFDLLLATDVIFAERLVEPLIRCLKTLIDPEKGVCYVCAQPRDKLAFELFQELSAKEFSQFRKVPEEELDFSFDAECKLFEMRL</sequence>
<gene>
    <name evidence="1" type="ordered locus">Bathy15g02300</name>
</gene>
<reference evidence="1 2" key="1">
    <citation type="submission" date="2011-10" db="EMBL/GenBank/DDBJ databases">
        <authorList>
            <person name="Genoscope - CEA"/>
        </authorList>
    </citation>
    <scope>NUCLEOTIDE SEQUENCE [LARGE SCALE GENOMIC DNA]</scope>
    <source>
        <strain evidence="1 2">RCC 1105</strain>
    </source>
</reference>
<dbReference type="Gene3D" id="3.40.50.150">
    <property type="entry name" value="Vaccinia Virus protein VP39"/>
    <property type="match status" value="1"/>
</dbReference>
<dbReference type="Proteomes" id="UP000198341">
    <property type="component" value="Chromosome 15"/>
</dbReference>
<keyword evidence="2" id="KW-1185">Reference proteome</keyword>
<dbReference type="InterPro" id="IPR029063">
    <property type="entry name" value="SAM-dependent_MTases_sf"/>
</dbReference>
<dbReference type="RefSeq" id="XP_007509004.1">
    <property type="nucleotide sequence ID" value="XM_007508942.1"/>
</dbReference>
<dbReference type="GeneID" id="19011529"/>
<dbReference type="InterPro" id="IPR019410">
    <property type="entry name" value="Methyltransf_16"/>
</dbReference>
<dbReference type="PANTHER" id="PTHR14614:SF109">
    <property type="entry name" value="RIBOSOMAL LYSINE N-METHYLTRANSFERASE 5"/>
    <property type="match status" value="1"/>
</dbReference>
<name>K8F5J0_9CHLO</name>
<dbReference type="SUPFAM" id="SSF53335">
    <property type="entry name" value="S-adenosyl-L-methionine-dependent methyltransferases"/>
    <property type="match status" value="1"/>
</dbReference>
<dbReference type="EMBL" id="FO082264">
    <property type="protein sequence ID" value="CCO20090.1"/>
    <property type="molecule type" value="Genomic_DNA"/>
</dbReference>
<dbReference type="Pfam" id="PF10294">
    <property type="entry name" value="Methyltransf_16"/>
    <property type="match status" value="1"/>
</dbReference>
<evidence type="ECO:0000313" key="2">
    <source>
        <dbReference type="Proteomes" id="UP000198341"/>
    </source>
</evidence>
<protein>
    <submittedName>
        <fullName evidence="1">Uncharacterized protein</fullName>
    </submittedName>
</protein>
<dbReference type="PANTHER" id="PTHR14614">
    <property type="entry name" value="HEPATOCELLULAR CARCINOMA-ASSOCIATED ANTIGEN"/>
    <property type="match status" value="1"/>
</dbReference>
<dbReference type="KEGG" id="bpg:Bathy15g02300"/>
<proteinExistence type="predicted"/>
<dbReference type="OrthoDB" id="498826at2759"/>
<evidence type="ECO:0000313" key="1">
    <source>
        <dbReference type="EMBL" id="CCO20090.1"/>
    </source>
</evidence>
<dbReference type="STRING" id="41875.K8F5J0"/>
<dbReference type="AlphaFoldDB" id="K8F5J0"/>
<accession>K8F5J0</accession>